<reference evidence="8" key="1">
    <citation type="submission" date="2024-06" db="EMBL/GenBank/DDBJ databases">
        <title>Draft Genome Sequences of Epichloe bromicola Strains Isolated from Elymus ciliaris.</title>
        <authorList>
            <consortium name="Epichloe bromicola genome sequencing consortium"/>
            <person name="Miura A."/>
            <person name="Imano S."/>
            <person name="Ashida A."/>
            <person name="Sato I."/>
            <person name="Chiba S."/>
            <person name="Tanaka A."/>
            <person name="Camagna M."/>
            <person name="Takemoto D."/>
        </authorList>
    </citation>
    <scope>NUCLEOTIDE SEQUENCE [LARGE SCALE GENOMIC DNA]</scope>
    <source>
        <strain evidence="8">DP</strain>
    </source>
</reference>
<proteinExistence type="predicted"/>
<dbReference type="EMBL" id="BAAFGZ010000012">
    <property type="protein sequence ID" value="GAB0132229.1"/>
    <property type="molecule type" value="Genomic_DNA"/>
</dbReference>
<keyword evidence="2" id="KW-0813">Transport</keyword>
<feature type="transmembrane region" description="Helical" evidence="6">
    <location>
        <begin position="386"/>
        <end position="409"/>
    </location>
</feature>
<comment type="caution">
    <text evidence="7">The sequence shown here is derived from an EMBL/GenBank/DDBJ whole genome shotgun (WGS) entry which is preliminary data.</text>
</comment>
<feature type="transmembrane region" description="Helical" evidence="6">
    <location>
        <begin position="57"/>
        <end position="77"/>
    </location>
</feature>
<evidence type="ECO:0008006" key="9">
    <source>
        <dbReference type="Google" id="ProtNLM"/>
    </source>
</evidence>
<evidence type="ECO:0000256" key="6">
    <source>
        <dbReference type="SAM" id="Phobius"/>
    </source>
</evidence>
<dbReference type="PANTHER" id="PTHR19432">
    <property type="entry name" value="SUGAR TRANSPORTER"/>
    <property type="match status" value="1"/>
</dbReference>
<feature type="transmembrane region" description="Helical" evidence="6">
    <location>
        <begin position="203"/>
        <end position="222"/>
    </location>
</feature>
<feature type="transmembrane region" description="Helical" evidence="6">
    <location>
        <begin position="505"/>
        <end position="526"/>
    </location>
</feature>
<dbReference type="InterPro" id="IPR036259">
    <property type="entry name" value="MFS_trans_sf"/>
</dbReference>
<keyword evidence="5 6" id="KW-0472">Membrane</keyword>
<feature type="transmembrane region" description="Helical" evidence="6">
    <location>
        <begin position="89"/>
        <end position="107"/>
    </location>
</feature>
<evidence type="ECO:0000313" key="8">
    <source>
        <dbReference type="Proteomes" id="UP001562357"/>
    </source>
</evidence>
<feature type="transmembrane region" description="Helical" evidence="6">
    <location>
        <begin position="312"/>
        <end position="330"/>
    </location>
</feature>
<comment type="subcellular location">
    <subcellularLocation>
        <location evidence="1">Membrane</location>
        <topology evidence="1">Multi-pass membrane protein</topology>
    </subcellularLocation>
</comment>
<evidence type="ECO:0000256" key="2">
    <source>
        <dbReference type="ARBA" id="ARBA00022448"/>
    </source>
</evidence>
<feature type="transmembrane region" description="Helical" evidence="6">
    <location>
        <begin position="458"/>
        <end position="485"/>
    </location>
</feature>
<evidence type="ECO:0000313" key="7">
    <source>
        <dbReference type="EMBL" id="GAB0132229.1"/>
    </source>
</evidence>
<dbReference type="Proteomes" id="UP001562357">
    <property type="component" value="Unassembled WGS sequence"/>
</dbReference>
<feature type="transmembrane region" description="Helical" evidence="6">
    <location>
        <begin position="21"/>
        <end position="45"/>
    </location>
</feature>
<name>A0ABQ0CFK9_9HYPO</name>
<evidence type="ECO:0000256" key="4">
    <source>
        <dbReference type="ARBA" id="ARBA00022989"/>
    </source>
</evidence>
<keyword evidence="8" id="KW-1185">Reference proteome</keyword>
<keyword evidence="4 6" id="KW-1133">Transmembrane helix</keyword>
<sequence length="532" mass="57428">MKTKSMGEPSIRGSSERARMILLNFCAIGVTFTWVVELTYCTPYLLDLGLTKSNTSLIWIAGPLSGLLVQPIVGVIADENTSRWGRRRPIMVIGALIVACCLLVLGFTKELVGLVVPNEKLAKGPTMALAVLSIYTLDFAINAVMSCSRSLLVDVLPLEKQQAGAAWASRMSAVGHIVGYSSAAMNLPRLLGTTLGTTQFQQLTVIAVAALLVTTGVTCWAVNESVLVSGKGTKSRSAYGVLRQIYLTMRHLPPRIQAICWATFWSWIGWFPFMFYSTTWVGETYFRYDIPADAKQSEDALGEVGRIGSTALVFYSIITFLGAFLLPIFVKSPDEGRYTTRPPQAVAGLLRTFQEMKPDLLSMWIIGHLMFAGSMVFAPLATSFRFATVLVCLCGIPWTIAGWAPSALLGMEVNKMSSPGYKRLSNDVDVELSDLNGSSNLLGNDDADSSSGGELSGIYFGILNIYTTVPQFLGSLIAAVVFAALEPGKSQELAGEQGVPKTEGLNAISVCLFIGAVCAFVASFATRKLKHL</sequence>
<keyword evidence="3 6" id="KW-0812">Transmembrane</keyword>
<feature type="transmembrane region" description="Helical" evidence="6">
    <location>
        <begin position="164"/>
        <end position="183"/>
    </location>
</feature>
<organism evidence="7 8">
    <name type="scientific">Epichloe bromicola</name>
    <dbReference type="NCBI Taxonomy" id="79588"/>
    <lineage>
        <taxon>Eukaryota</taxon>
        <taxon>Fungi</taxon>
        <taxon>Dikarya</taxon>
        <taxon>Ascomycota</taxon>
        <taxon>Pezizomycotina</taxon>
        <taxon>Sordariomycetes</taxon>
        <taxon>Hypocreomycetidae</taxon>
        <taxon>Hypocreales</taxon>
        <taxon>Clavicipitaceae</taxon>
        <taxon>Epichloe</taxon>
    </lineage>
</organism>
<dbReference type="Pfam" id="PF13347">
    <property type="entry name" value="MFS_2"/>
    <property type="match status" value="1"/>
</dbReference>
<evidence type="ECO:0000256" key="3">
    <source>
        <dbReference type="ARBA" id="ARBA00022692"/>
    </source>
</evidence>
<protein>
    <recommendedName>
        <fullName evidence="9">Sucrose transport protein</fullName>
    </recommendedName>
</protein>
<feature type="transmembrane region" description="Helical" evidence="6">
    <location>
        <begin position="360"/>
        <end position="380"/>
    </location>
</feature>
<dbReference type="Gene3D" id="1.20.1250.20">
    <property type="entry name" value="MFS general substrate transporter like domains"/>
    <property type="match status" value="1"/>
</dbReference>
<dbReference type="PANTHER" id="PTHR19432:SF76">
    <property type="entry name" value="TRANSPORTER, PUTATIVE (EUROFUNG)-RELATED"/>
    <property type="match status" value="1"/>
</dbReference>
<accession>A0ABQ0CFK9</accession>
<gene>
    <name evidence="7" type="primary">g671</name>
    <name evidence="7" type="ORF">EsDP_00000671</name>
</gene>
<evidence type="ECO:0000256" key="1">
    <source>
        <dbReference type="ARBA" id="ARBA00004141"/>
    </source>
</evidence>
<feature type="transmembrane region" description="Helical" evidence="6">
    <location>
        <begin position="127"/>
        <end position="152"/>
    </location>
</feature>
<evidence type="ECO:0000256" key="5">
    <source>
        <dbReference type="ARBA" id="ARBA00023136"/>
    </source>
</evidence>
<dbReference type="SUPFAM" id="SSF103473">
    <property type="entry name" value="MFS general substrate transporter"/>
    <property type="match status" value="1"/>
</dbReference>
<feature type="transmembrane region" description="Helical" evidence="6">
    <location>
        <begin position="258"/>
        <end position="276"/>
    </location>
</feature>